<reference evidence="2" key="1">
    <citation type="submission" date="2018-05" db="EMBL/GenBank/DDBJ databases">
        <authorList>
            <person name="Lanie J.A."/>
            <person name="Ng W.-L."/>
            <person name="Kazmierczak K.M."/>
            <person name="Andrzejewski T.M."/>
            <person name="Davidsen T.M."/>
            <person name="Wayne K.J."/>
            <person name="Tettelin H."/>
            <person name="Glass J.I."/>
            <person name="Rusch D."/>
            <person name="Podicherti R."/>
            <person name="Tsui H.-C.T."/>
            <person name="Winkler M.E."/>
        </authorList>
    </citation>
    <scope>NUCLEOTIDE SEQUENCE</scope>
</reference>
<feature type="non-terminal residue" evidence="2">
    <location>
        <position position="63"/>
    </location>
</feature>
<name>A0A382L1P0_9ZZZZ</name>
<proteinExistence type="predicted"/>
<protein>
    <submittedName>
        <fullName evidence="2">Uncharacterized protein</fullName>
    </submittedName>
</protein>
<dbReference type="EMBL" id="UINC01084334">
    <property type="protein sequence ID" value="SVC30888.1"/>
    <property type="molecule type" value="Genomic_DNA"/>
</dbReference>
<sequence>MLYLANGLGTILALSVFFVGMKSLLFGRVKLLKVEGKLKAAALILLIAALGQACAATTPPTDE</sequence>
<feature type="transmembrane region" description="Helical" evidence="1">
    <location>
        <begin position="38"/>
        <end position="58"/>
    </location>
</feature>
<keyword evidence="1" id="KW-0472">Membrane</keyword>
<dbReference type="AlphaFoldDB" id="A0A382L1P0"/>
<keyword evidence="1" id="KW-0812">Transmembrane</keyword>
<evidence type="ECO:0000256" key="1">
    <source>
        <dbReference type="SAM" id="Phobius"/>
    </source>
</evidence>
<accession>A0A382L1P0</accession>
<feature type="transmembrane region" description="Helical" evidence="1">
    <location>
        <begin position="6"/>
        <end position="26"/>
    </location>
</feature>
<gene>
    <name evidence="2" type="ORF">METZ01_LOCUS283742</name>
</gene>
<organism evidence="2">
    <name type="scientific">marine metagenome</name>
    <dbReference type="NCBI Taxonomy" id="408172"/>
    <lineage>
        <taxon>unclassified sequences</taxon>
        <taxon>metagenomes</taxon>
        <taxon>ecological metagenomes</taxon>
    </lineage>
</organism>
<keyword evidence="1" id="KW-1133">Transmembrane helix</keyword>
<evidence type="ECO:0000313" key="2">
    <source>
        <dbReference type="EMBL" id="SVC30888.1"/>
    </source>
</evidence>